<reference evidence="6" key="1">
    <citation type="submission" date="2022-11" db="UniProtKB">
        <authorList>
            <consortium name="WormBaseParasite"/>
        </authorList>
    </citation>
    <scope>IDENTIFICATION</scope>
</reference>
<name>A0A915E591_9BILA</name>
<dbReference type="GO" id="GO:0003723">
    <property type="term" value="F:RNA binding"/>
    <property type="evidence" value="ECO:0007669"/>
    <property type="project" value="UniProtKB-UniRule"/>
</dbReference>
<protein>
    <submittedName>
        <fullName evidence="6">RRM domain-containing protein</fullName>
    </submittedName>
</protein>
<dbReference type="Gene3D" id="3.30.70.330">
    <property type="match status" value="2"/>
</dbReference>
<organism evidence="5 6">
    <name type="scientific">Ditylenchus dipsaci</name>
    <dbReference type="NCBI Taxonomy" id="166011"/>
    <lineage>
        <taxon>Eukaryota</taxon>
        <taxon>Metazoa</taxon>
        <taxon>Ecdysozoa</taxon>
        <taxon>Nematoda</taxon>
        <taxon>Chromadorea</taxon>
        <taxon>Rhabditida</taxon>
        <taxon>Tylenchina</taxon>
        <taxon>Tylenchomorpha</taxon>
        <taxon>Sphaerularioidea</taxon>
        <taxon>Anguinidae</taxon>
        <taxon>Anguininae</taxon>
        <taxon>Ditylenchus</taxon>
    </lineage>
</organism>
<sequence length="307" mass="34314">MEKQKTDRRYGRIFKLSKFQNNKVMKLKDAKVHTWNPLFLGSNATADALSAKIGVEKYDLLAGNGASSSAVRMAMAETKLVKETRDFLVDSNVKLGKCASESGEKERRSDITIIVKNLPSGIEPEELRSAFARFGGVKYVKISPGSGLCAIVEMQNRMDAKRVFNRLAYSTLPGRDQPLYLEWAPLQVNHAATFQVESTSREPDDQGTRLPKKVGAASSSSHRGFCFVDYVAAGDAKRAYDALYLSTHLYGRRLVLEWAKLEDTVEELRTKSANKLRSSRKEFRGHKKSIQTAIKRKHSTDDSDDGD</sequence>
<evidence type="ECO:0000256" key="1">
    <source>
        <dbReference type="ARBA" id="ARBA00022884"/>
    </source>
</evidence>
<dbReference type="SUPFAM" id="SSF54928">
    <property type="entry name" value="RNA-binding domain, RBD"/>
    <property type="match status" value="2"/>
</dbReference>
<feature type="region of interest" description="Disordered" evidence="3">
    <location>
        <begin position="274"/>
        <end position="307"/>
    </location>
</feature>
<dbReference type="InterPro" id="IPR035979">
    <property type="entry name" value="RBD_domain_sf"/>
</dbReference>
<evidence type="ECO:0000313" key="6">
    <source>
        <dbReference type="WBParaSite" id="jg26330"/>
    </source>
</evidence>
<dbReference type="PANTHER" id="PTHR10352">
    <property type="entry name" value="EUKARYOTIC TRANSLATION INITIATION FACTOR 3 SUBUNIT G"/>
    <property type="match status" value="1"/>
</dbReference>
<feature type="compositionally biased region" description="Basic residues" evidence="3">
    <location>
        <begin position="274"/>
        <end position="298"/>
    </location>
</feature>
<feature type="domain" description="RRM" evidence="4">
    <location>
        <begin position="111"/>
        <end position="186"/>
    </location>
</feature>
<dbReference type="InterPro" id="IPR000504">
    <property type="entry name" value="RRM_dom"/>
</dbReference>
<dbReference type="AlphaFoldDB" id="A0A915E591"/>
<evidence type="ECO:0000256" key="3">
    <source>
        <dbReference type="SAM" id="MobiDB-lite"/>
    </source>
</evidence>
<feature type="region of interest" description="Disordered" evidence="3">
    <location>
        <begin position="197"/>
        <end position="217"/>
    </location>
</feature>
<accession>A0A915E591</accession>
<proteinExistence type="predicted"/>
<dbReference type="WBParaSite" id="jg26330">
    <property type="protein sequence ID" value="jg26330"/>
    <property type="gene ID" value="jg26330"/>
</dbReference>
<dbReference type="Pfam" id="PF00076">
    <property type="entry name" value="RRM_1"/>
    <property type="match status" value="1"/>
</dbReference>
<keyword evidence="5" id="KW-1185">Reference proteome</keyword>
<evidence type="ECO:0000313" key="5">
    <source>
        <dbReference type="Proteomes" id="UP000887574"/>
    </source>
</evidence>
<evidence type="ECO:0000259" key="4">
    <source>
        <dbReference type="PROSITE" id="PS50102"/>
    </source>
</evidence>
<dbReference type="SMART" id="SM00360">
    <property type="entry name" value="RRM"/>
    <property type="match status" value="1"/>
</dbReference>
<evidence type="ECO:0000256" key="2">
    <source>
        <dbReference type="PROSITE-ProRule" id="PRU00176"/>
    </source>
</evidence>
<keyword evidence="1 2" id="KW-0694">RNA-binding</keyword>
<dbReference type="PROSITE" id="PS50102">
    <property type="entry name" value="RRM"/>
    <property type="match status" value="1"/>
</dbReference>
<dbReference type="Proteomes" id="UP000887574">
    <property type="component" value="Unplaced"/>
</dbReference>
<dbReference type="InterPro" id="IPR012677">
    <property type="entry name" value="Nucleotide-bd_a/b_plait_sf"/>
</dbReference>